<dbReference type="InterPro" id="IPR035994">
    <property type="entry name" value="Nucleoside_phosphorylase_sf"/>
</dbReference>
<dbReference type="Proteomes" id="UP000188318">
    <property type="component" value="Unassembled WGS sequence"/>
</dbReference>
<evidence type="ECO:0000313" key="2">
    <source>
        <dbReference type="Proteomes" id="UP000188318"/>
    </source>
</evidence>
<proteinExistence type="predicted"/>
<protein>
    <recommendedName>
        <fullName evidence="3">Nucleoside phosphorylase domain-containing protein</fullName>
    </recommendedName>
</protein>
<dbReference type="AlphaFoldDB" id="A0A1R3RJ85"/>
<dbReference type="SUPFAM" id="SSF53167">
    <property type="entry name" value="Purine and uridine phosphorylases"/>
    <property type="match status" value="1"/>
</dbReference>
<dbReference type="VEuPathDB" id="FungiDB:ASPCADRAFT_507485"/>
<dbReference type="OrthoDB" id="1577640at2759"/>
<gene>
    <name evidence="1" type="ORF">ASPCADRAFT_507485</name>
</gene>
<dbReference type="PANTHER" id="PTHR46082">
    <property type="entry name" value="ATP/GTP-BINDING PROTEIN-RELATED"/>
    <property type="match status" value="1"/>
</dbReference>
<dbReference type="OMA" id="YSNDEYT"/>
<keyword evidence="2" id="KW-1185">Reference proteome</keyword>
<evidence type="ECO:0008006" key="3">
    <source>
        <dbReference type="Google" id="ProtNLM"/>
    </source>
</evidence>
<sequence length="404" mass="44093">MTLSPHPNTSYHLAYITALPSELTAAITLLDDLHGIPQFQPPEDTNAYILGAIGTQNIVMCAVLVGIGGGVSGYSRDRENERGEDIRLGDVVVGVPTGRYGGIVQYDCEGQLNSAPEKLLGCVTMVNCLMRSGWGQYRRRNLLAGILEELGEDYAYPVGVRDRLFCSGFYHGSGGGGCLACGEGDEDASGEIYRERRESTLPVVHVGTIASGNTVIGDGVTRDRICERYKGSVLCFEMEAAGLANCLPCLVVRGISDYADVHKNDEWRPRAIAAAVSYAKALILHIPPDEAPRQPEVVVAADLVREIRGELAQVKGMLETGLSSINYSLWDLQAGSRKELDSFLLHDRMRKSSLGILLYDIPYEKDALWVHGVWQGIILHKGRDRIYSKSQREEAGVSRHLMGG</sequence>
<name>A0A1R3RJ85_ASPC5</name>
<dbReference type="InterPro" id="IPR053137">
    <property type="entry name" value="NLR-like"/>
</dbReference>
<dbReference type="GO" id="GO:0003824">
    <property type="term" value="F:catalytic activity"/>
    <property type="evidence" value="ECO:0007669"/>
    <property type="project" value="InterPro"/>
</dbReference>
<evidence type="ECO:0000313" key="1">
    <source>
        <dbReference type="EMBL" id="OOF94528.1"/>
    </source>
</evidence>
<reference evidence="2" key="1">
    <citation type="journal article" date="2017" name="Genome Biol.">
        <title>Comparative genomics reveals high biological diversity and specific adaptations in the industrially and medically important fungal genus Aspergillus.</title>
        <authorList>
            <person name="de Vries R.P."/>
            <person name="Riley R."/>
            <person name="Wiebenga A."/>
            <person name="Aguilar-Osorio G."/>
            <person name="Amillis S."/>
            <person name="Uchima C.A."/>
            <person name="Anderluh G."/>
            <person name="Asadollahi M."/>
            <person name="Askin M."/>
            <person name="Barry K."/>
            <person name="Battaglia E."/>
            <person name="Bayram O."/>
            <person name="Benocci T."/>
            <person name="Braus-Stromeyer S.A."/>
            <person name="Caldana C."/>
            <person name="Canovas D."/>
            <person name="Cerqueira G.C."/>
            <person name="Chen F."/>
            <person name="Chen W."/>
            <person name="Choi C."/>
            <person name="Clum A."/>
            <person name="Dos Santos R.A."/>
            <person name="Damasio A.R."/>
            <person name="Diallinas G."/>
            <person name="Emri T."/>
            <person name="Fekete E."/>
            <person name="Flipphi M."/>
            <person name="Freyberg S."/>
            <person name="Gallo A."/>
            <person name="Gournas C."/>
            <person name="Habgood R."/>
            <person name="Hainaut M."/>
            <person name="Harispe M.L."/>
            <person name="Henrissat B."/>
            <person name="Hilden K.S."/>
            <person name="Hope R."/>
            <person name="Hossain A."/>
            <person name="Karabika E."/>
            <person name="Karaffa L."/>
            <person name="Karanyi Z."/>
            <person name="Krasevec N."/>
            <person name="Kuo A."/>
            <person name="Kusch H."/>
            <person name="LaButti K."/>
            <person name="Lagendijk E.L."/>
            <person name="Lapidus A."/>
            <person name="Levasseur A."/>
            <person name="Lindquist E."/>
            <person name="Lipzen A."/>
            <person name="Logrieco A.F."/>
            <person name="MacCabe A."/>
            <person name="Maekelae M.R."/>
            <person name="Malavazi I."/>
            <person name="Melin P."/>
            <person name="Meyer V."/>
            <person name="Mielnichuk N."/>
            <person name="Miskei M."/>
            <person name="Molnar A.P."/>
            <person name="Mule G."/>
            <person name="Ngan C.Y."/>
            <person name="Orejas M."/>
            <person name="Orosz E."/>
            <person name="Ouedraogo J.P."/>
            <person name="Overkamp K.M."/>
            <person name="Park H.-S."/>
            <person name="Perrone G."/>
            <person name="Piumi F."/>
            <person name="Punt P.J."/>
            <person name="Ram A.F."/>
            <person name="Ramon A."/>
            <person name="Rauscher S."/>
            <person name="Record E."/>
            <person name="Riano-Pachon D.M."/>
            <person name="Robert V."/>
            <person name="Roehrig J."/>
            <person name="Ruller R."/>
            <person name="Salamov A."/>
            <person name="Salih N.S."/>
            <person name="Samson R.A."/>
            <person name="Sandor E."/>
            <person name="Sanguinetti M."/>
            <person name="Schuetze T."/>
            <person name="Sepcic K."/>
            <person name="Shelest E."/>
            <person name="Sherlock G."/>
            <person name="Sophianopoulou V."/>
            <person name="Squina F.M."/>
            <person name="Sun H."/>
            <person name="Susca A."/>
            <person name="Todd R.B."/>
            <person name="Tsang A."/>
            <person name="Unkles S.E."/>
            <person name="van de Wiele N."/>
            <person name="van Rossen-Uffink D."/>
            <person name="Oliveira J.V."/>
            <person name="Vesth T.C."/>
            <person name="Visser J."/>
            <person name="Yu J.-H."/>
            <person name="Zhou M."/>
            <person name="Andersen M.R."/>
            <person name="Archer D.B."/>
            <person name="Baker S.E."/>
            <person name="Benoit I."/>
            <person name="Brakhage A.A."/>
            <person name="Braus G.H."/>
            <person name="Fischer R."/>
            <person name="Frisvad J.C."/>
            <person name="Goldman G.H."/>
            <person name="Houbraken J."/>
            <person name="Oakley B."/>
            <person name="Pocsi I."/>
            <person name="Scazzocchio C."/>
            <person name="Seiboth B."/>
            <person name="vanKuyk P.A."/>
            <person name="Wortman J."/>
            <person name="Dyer P.S."/>
            <person name="Grigoriev I.V."/>
        </authorList>
    </citation>
    <scope>NUCLEOTIDE SEQUENCE [LARGE SCALE GENOMIC DNA]</scope>
    <source>
        <strain evidence="2">ITEM 5010</strain>
    </source>
</reference>
<dbReference type="Gene3D" id="3.40.50.1580">
    <property type="entry name" value="Nucleoside phosphorylase domain"/>
    <property type="match status" value="2"/>
</dbReference>
<dbReference type="STRING" id="602072.A0A1R3RJ85"/>
<organism evidence="1 2">
    <name type="scientific">Aspergillus carbonarius (strain ITEM 5010)</name>
    <dbReference type="NCBI Taxonomy" id="602072"/>
    <lineage>
        <taxon>Eukaryota</taxon>
        <taxon>Fungi</taxon>
        <taxon>Dikarya</taxon>
        <taxon>Ascomycota</taxon>
        <taxon>Pezizomycotina</taxon>
        <taxon>Eurotiomycetes</taxon>
        <taxon>Eurotiomycetidae</taxon>
        <taxon>Eurotiales</taxon>
        <taxon>Aspergillaceae</taxon>
        <taxon>Aspergillus</taxon>
        <taxon>Aspergillus subgen. Circumdati</taxon>
    </lineage>
</organism>
<dbReference type="EMBL" id="KV907501">
    <property type="protein sequence ID" value="OOF94528.1"/>
    <property type="molecule type" value="Genomic_DNA"/>
</dbReference>
<dbReference type="PANTHER" id="PTHR46082:SF6">
    <property type="entry name" value="AAA+ ATPASE DOMAIN-CONTAINING PROTEIN-RELATED"/>
    <property type="match status" value="1"/>
</dbReference>
<accession>A0A1R3RJ85</accession>
<dbReference type="GO" id="GO:0009116">
    <property type="term" value="P:nucleoside metabolic process"/>
    <property type="evidence" value="ECO:0007669"/>
    <property type="project" value="InterPro"/>
</dbReference>